<name>A0AA40KDE4_9PEZI</name>
<gene>
    <name evidence="1" type="ORF">B0T18DRAFT_399991</name>
</gene>
<sequence length="134" mass="14283">MWKTARDLLFPAVFPSSSTPPRPINIHIHGSACTSASLSDPATCKPAGNQPVKTSSLPFRRTLALVTGILAPFSARVPADITPSAVQMPEKTVFWCDWPGQGVAEMVIMPPPTLRALRHCPASLSQILTGLPGE</sequence>
<proteinExistence type="predicted"/>
<accession>A0AA40KDE4</accession>
<evidence type="ECO:0000313" key="2">
    <source>
        <dbReference type="Proteomes" id="UP001172155"/>
    </source>
</evidence>
<comment type="caution">
    <text evidence="1">The sequence shown here is derived from an EMBL/GenBank/DDBJ whole genome shotgun (WGS) entry which is preliminary data.</text>
</comment>
<evidence type="ECO:0000313" key="1">
    <source>
        <dbReference type="EMBL" id="KAK0754802.1"/>
    </source>
</evidence>
<protein>
    <submittedName>
        <fullName evidence="1">Uncharacterized protein</fullName>
    </submittedName>
</protein>
<dbReference type="Proteomes" id="UP001172155">
    <property type="component" value="Unassembled WGS sequence"/>
</dbReference>
<keyword evidence="2" id="KW-1185">Reference proteome</keyword>
<dbReference type="AlphaFoldDB" id="A0AA40KDE4"/>
<reference evidence="1" key="1">
    <citation type="submission" date="2023-06" db="EMBL/GenBank/DDBJ databases">
        <title>Genome-scale phylogeny and comparative genomics of the fungal order Sordariales.</title>
        <authorList>
            <consortium name="Lawrence Berkeley National Laboratory"/>
            <person name="Hensen N."/>
            <person name="Bonometti L."/>
            <person name="Westerberg I."/>
            <person name="Brannstrom I.O."/>
            <person name="Guillou S."/>
            <person name="Cros-Aarteil S."/>
            <person name="Calhoun S."/>
            <person name="Haridas S."/>
            <person name="Kuo A."/>
            <person name="Mondo S."/>
            <person name="Pangilinan J."/>
            <person name="Riley R."/>
            <person name="LaButti K."/>
            <person name="Andreopoulos B."/>
            <person name="Lipzen A."/>
            <person name="Chen C."/>
            <person name="Yanf M."/>
            <person name="Daum C."/>
            <person name="Ng V."/>
            <person name="Clum A."/>
            <person name="Steindorff A."/>
            <person name="Ohm R."/>
            <person name="Martin F."/>
            <person name="Silar P."/>
            <person name="Natvig D."/>
            <person name="Lalanne C."/>
            <person name="Gautier V."/>
            <person name="Ament-velasquez S.L."/>
            <person name="Kruys A."/>
            <person name="Hutchinson M.I."/>
            <person name="Powell A.J."/>
            <person name="Barry K."/>
            <person name="Miller A.N."/>
            <person name="Grigoriev I.V."/>
            <person name="Debuchy R."/>
            <person name="Gladieux P."/>
            <person name="Thoren M.H."/>
            <person name="Johannesson H."/>
        </authorList>
    </citation>
    <scope>NUCLEOTIDE SEQUENCE</scope>
    <source>
        <strain evidence="1">SMH3187-1</strain>
    </source>
</reference>
<organism evidence="1 2">
    <name type="scientific">Schizothecium vesticola</name>
    <dbReference type="NCBI Taxonomy" id="314040"/>
    <lineage>
        <taxon>Eukaryota</taxon>
        <taxon>Fungi</taxon>
        <taxon>Dikarya</taxon>
        <taxon>Ascomycota</taxon>
        <taxon>Pezizomycotina</taxon>
        <taxon>Sordariomycetes</taxon>
        <taxon>Sordariomycetidae</taxon>
        <taxon>Sordariales</taxon>
        <taxon>Schizotheciaceae</taxon>
        <taxon>Schizothecium</taxon>
    </lineage>
</organism>
<dbReference type="EMBL" id="JAUKUD010000001">
    <property type="protein sequence ID" value="KAK0754802.1"/>
    <property type="molecule type" value="Genomic_DNA"/>
</dbReference>